<dbReference type="PANTHER" id="PTHR32011:SF2">
    <property type="entry name" value="OS08G0472400 PROTEIN"/>
    <property type="match status" value="1"/>
</dbReference>
<reference evidence="2 3" key="1">
    <citation type="journal article" date="2023" name="Hortic Res">
        <title>Pangenome of water caltrop reveals structural variations and asymmetric subgenome divergence after allopolyploidization.</title>
        <authorList>
            <person name="Zhang X."/>
            <person name="Chen Y."/>
            <person name="Wang L."/>
            <person name="Yuan Y."/>
            <person name="Fang M."/>
            <person name="Shi L."/>
            <person name="Lu R."/>
            <person name="Comes H.P."/>
            <person name="Ma Y."/>
            <person name="Chen Y."/>
            <person name="Huang G."/>
            <person name="Zhou Y."/>
            <person name="Zheng Z."/>
            <person name="Qiu Y."/>
        </authorList>
    </citation>
    <scope>NUCLEOTIDE SEQUENCE [LARGE SCALE GENOMIC DNA]</scope>
    <source>
        <tissue evidence="2">Roots</tissue>
    </source>
</reference>
<feature type="region of interest" description="Disordered" evidence="1">
    <location>
        <begin position="210"/>
        <end position="234"/>
    </location>
</feature>
<keyword evidence="3" id="KW-1185">Reference proteome</keyword>
<evidence type="ECO:0008006" key="4">
    <source>
        <dbReference type="Google" id="ProtNLM"/>
    </source>
</evidence>
<sequence>MVDVDRRMTGLNPAHMAGLRRLSARAAAAPTMAGSTRNGLFSFLSLAENVTAHLRTSGINVQPGLSTAEFALAEAEFGFAFPPDLRAVLSSGLPVGAGFPDWRAVGTPRLHLRASLDLPIAAISSQIARNSFWSRSWGPKPPEPEKAFRLARNALRRAPLLIPIFNRCYIPCRPCLAGNPIFFVDENRIFCCGVDLADFFERESLFRSSDSKPPVLQKQRSMGHPSIGSGSGSRVRINFSRRSLDSGTNGRNPRWIDFWSDASSERRRRKSSSSSSSSSPERFFDMPKPEAPKWVEDYVSQIGSALRNGGWSESDISEIVQVSASGFFQVDMILDNQAILDSLLLKVDRFSETLLKAGWRPDEVSDAFGFDFRPEKERRPAMKLPPELVEKLGKLVDSVTG</sequence>
<feature type="region of interest" description="Disordered" evidence="1">
    <location>
        <begin position="269"/>
        <end position="288"/>
    </location>
</feature>
<gene>
    <name evidence="2" type="ORF">SAY87_001000</name>
</gene>
<dbReference type="PANTHER" id="PTHR32011">
    <property type="entry name" value="OS08G0472400 PROTEIN"/>
    <property type="match status" value="1"/>
</dbReference>
<organism evidence="2 3">
    <name type="scientific">Trapa incisa</name>
    <dbReference type="NCBI Taxonomy" id="236973"/>
    <lineage>
        <taxon>Eukaryota</taxon>
        <taxon>Viridiplantae</taxon>
        <taxon>Streptophyta</taxon>
        <taxon>Embryophyta</taxon>
        <taxon>Tracheophyta</taxon>
        <taxon>Spermatophyta</taxon>
        <taxon>Magnoliopsida</taxon>
        <taxon>eudicotyledons</taxon>
        <taxon>Gunneridae</taxon>
        <taxon>Pentapetalae</taxon>
        <taxon>rosids</taxon>
        <taxon>malvids</taxon>
        <taxon>Myrtales</taxon>
        <taxon>Lythraceae</taxon>
        <taxon>Trapa</taxon>
    </lineage>
</organism>
<dbReference type="Proteomes" id="UP001345219">
    <property type="component" value="Chromosome 1"/>
</dbReference>
<evidence type="ECO:0000313" key="3">
    <source>
        <dbReference type="Proteomes" id="UP001345219"/>
    </source>
</evidence>
<dbReference type="AlphaFoldDB" id="A0AAN7GJS7"/>
<evidence type="ECO:0000313" key="2">
    <source>
        <dbReference type="EMBL" id="KAK4742999.1"/>
    </source>
</evidence>
<name>A0AAN7GJS7_9MYRT</name>
<proteinExistence type="predicted"/>
<dbReference type="EMBL" id="JAXIOK010000023">
    <property type="protein sequence ID" value="KAK4742999.1"/>
    <property type="molecule type" value="Genomic_DNA"/>
</dbReference>
<comment type="caution">
    <text evidence="2">The sequence shown here is derived from an EMBL/GenBank/DDBJ whole genome shotgun (WGS) entry which is preliminary data.</text>
</comment>
<evidence type="ECO:0000256" key="1">
    <source>
        <dbReference type="SAM" id="MobiDB-lite"/>
    </source>
</evidence>
<accession>A0AAN7GJS7</accession>
<protein>
    <recommendedName>
        <fullName evidence="4">Knr4/Smi1-like domain-containing protein</fullName>
    </recommendedName>
</protein>